<sequence>MYAFSTVDGFVEIIESLMDMIKFIANDPLAGIFYVQQHTCTAVPLHTAYSIQGILLSWSAKEKASSFKWPRMDSIESKPAKNDEPSVTCSNDDTTLEADAISCTRGQQR</sequence>
<protein>
    <submittedName>
        <fullName evidence="1">Uncharacterized protein</fullName>
    </submittedName>
</protein>
<proteinExistence type="predicted"/>
<dbReference type="PANTHER" id="PTHR21146:SF1">
    <property type="entry name" value="PROTEIN MEF2BNB HOMOLOG"/>
    <property type="match status" value="1"/>
</dbReference>
<dbReference type="AlphaFoldDB" id="A0AAV9KW42"/>
<dbReference type="EMBL" id="JAWPEI010000009">
    <property type="protein sequence ID" value="KAK4716824.1"/>
    <property type="molecule type" value="Genomic_DNA"/>
</dbReference>
<reference evidence="1 2" key="1">
    <citation type="submission" date="2023-10" db="EMBL/GenBank/DDBJ databases">
        <title>Genome-Wide Identification Analysis in wild type Solanum Pinnatisectum Reveals Some Genes Defensing Phytophthora Infestans.</title>
        <authorList>
            <person name="Sun C."/>
        </authorList>
    </citation>
    <scope>NUCLEOTIDE SEQUENCE [LARGE SCALE GENOMIC DNA]</scope>
    <source>
        <strain evidence="1">LQN</strain>
        <tissue evidence="1">Leaf</tissue>
    </source>
</reference>
<dbReference type="InterPro" id="IPR019320">
    <property type="entry name" value="BORCS8"/>
</dbReference>
<comment type="caution">
    <text evidence="1">The sequence shown here is derived from an EMBL/GenBank/DDBJ whole genome shotgun (WGS) entry which is preliminary data.</text>
</comment>
<name>A0AAV9KW42_9SOLN</name>
<dbReference type="Proteomes" id="UP001311915">
    <property type="component" value="Unassembled WGS sequence"/>
</dbReference>
<organism evidence="1 2">
    <name type="scientific">Solanum pinnatisectum</name>
    <name type="common">tansyleaf nightshade</name>
    <dbReference type="NCBI Taxonomy" id="50273"/>
    <lineage>
        <taxon>Eukaryota</taxon>
        <taxon>Viridiplantae</taxon>
        <taxon>Streptophyta</taxon>
        <taxon>Embryophyta</taxon>
        <taxon>Tracheophyta</taxon>
        <taxon>Spermatophyta</taxon>
        <taxon>Magnoliopsida</taxon>
        <taxon>eudicotyledons</taxon>
        <taxon>Gunneridae</taxon>
        <taxon>Pentapetalae</taxon>
        <taxon>asterids</taxon>
        <taxon>lamiids</taxon>
        <taxon>Solanales</taxon>
        <taxon>Solanaceae</taxon>
        <taxon>Solanoideae</taxon>
        <taxon>Solaneae</taxon>
        <taxon>Solanum</taxon>
    </lineage>
</organism>
<evidence type="ECO:0000313" key="1">
    <source>
        <dbReference type="EMBL" id="KAK4716824.1"/>
    </source>
</evidence>
<gene>
    <name evidence="1" type="ORF">R3W88_015162</name>
</gene>
<dbReference type="Pfam" id="PF10167">
    <property type="entry name" value="BORCS8"/>
    <property type="match status" value="1"/>
</dbReference>
<evidence type="ECO:0000313" key="2">
    <source>
        <dbReference type="Proteomes" id="UP001311915"/>
    </source>
</evidence>
<accession>A0AAV9KW42</accession>
<dbReference type="PANTHER" id="PTHR21146">
    <property type="entry name" value="MEF2B PROTEIN"/>
    <property type="match status" value="1"/>
</dbReference>
<keyword evidence="2" id="KW-1185">Reference proteome</keyword>